<protein>
    <recommendedName>
        <fullName evidence="9">Tyrosine recombinase XerC</fullName>
    </recommendedName>
</protein>
<dbReference type="Pfam" id="PF00589">
    <property type="entry name" value="Phage_integrase"/>
    <property type="match status" value="1"/>
</dbReference>
<evidence type="ECO:0000256" key="2">
    <source>
        <dbReference type="ARBA" id="ARBA00022490"/>
    </source>
</evidence>
<comment type="subunit">
    <text evidence="9">Forms a cyclic heterotetrameric complex composed of two molecules of XerC and two molecules of XerD.</text>
</comment>
<keyword evidence="2 9" id="KW-0963">Cytoplasm</keyword>
<dbReference type="InterPro" id="IPR004107">
    <property type="entry name" value="Integrase_SAM-like_N"/>
</dbReference>
<comment type="subcellular location">
    <subcellularLocation>
        <location evidence="1 9">Cytoplasm</location>
    </subcellularLocation>
</comment>
<keyword evidence="4 9" id="KW-0159">Chromosome partition</keyword>
<evidence type="ECO:0000256" key="1">
    <source>
        <dbReference type="ARBA" id="ARBA00004496"/>
    </source>
</evidence>
<gene>
    <name evidence="9" type="primary">xerC</name>
    <name evidence="12" type="ORF">NJQ99_09755</name>
</gene>
<dbReference type="HAMAP" id="MF_01808">
    <property type="entry name" value="Recomb_XerC_XerD"/>
    <property type="match status" value="1"/>
</dbReference>
<dbReference type="GO" id="GO:0003677">
    <property type="term" value="F:DNA binding"/>
    <property type="evidence" value="ECO:0007669"/>
    <property type="project" value="UniProtKB-UniRule"/>
</dbReference>
<evidence type="ECO:0000256" key="3">
    <source>
        <dbReference type="ARBA" id="ARBA00022618"/>
    </source>
</evidence>
<dbReference type="InterPro" id="IPR011010">
    <property type="entry name" value="DNA_brk_join_enz"/>
</dbReference>
<feature type="domain" description="Core-binding (CB)" evidence="11">
    <location>
        <begin position="19"/>
        <end position="110"/>
    </location>
</feature>
<dbReference type="RefSeq" id="WP_269332642.1">
    <property type="nucleotide sequence ID" value="NZ_JAMZFT010000002.1"/>
</dbReference>
<evidence type="ECO:0000256" key="4">
    <source>
        <dbReference type="ARBA" id="ARBA00022829"/>
    </source>
</evidence>
<evidence type="ECO:0000256" key="7">
    <source>
        <dbReference type="ARBA" id="ARBA00023172"/>
    </source>
</evidence>
<evidence type="ECO:0000259" key="10">
    <source>
        <dbReference type="PROSITE" id="PS51898"/>
    </source>
</evidence>
<dbReference type="Pfam" id="PF02899">
    <property type="entry name" value="Phage_int_SAM_1"/>
    <property type="match status" value="1"/>
</dbReference>
<reference evidence="12" key="1">
    <citation type="submission" date="2022-06" db="EMBL/GenBank/DDBJ databases">
        <title>Isolation and Genomics of Futiania mangrovii gen. nov., sp. nov., a Rare and Metabolically-versatile member in the Class Alphaproteobacteria.</title>
        <authorList>
            <person name="Liu L."/>
            <person name="Huang W.-C."/>
            <person name="Pan J."/>
            <person name="Li J."/>
            <person name="Huang Y."/>
            <person name="Du H."/>
            <person name="Liu Y."/>
            <person name="Li M."/>
        </authorList>
    </citation>
    <scope>NUCLEOTIDE SEQUENCE</scope>
    <source>
        <strain evidence="12">FT118</strain>
    </source>
</reference>
<sequence>MAGPAPRPLVPDAPAAFAPDARAAARGFLEHLAHGRGSSAHTVAAYGRDLAGLATFLAGHLGGPATLGDLERLSAADFRGWLAARRADGAGSATVARALSCVRSFYRHLARRHGIENAALHAVRAPRRQTPLPRALPEAEAAAMVADGALHHEEPWIAARDVAVLTLLYGGGLRISEALGLDGRDWPRGPAADGATLRLTGKGGKVRIVPLLPVILDAVADYRALCPWDTGGEAPLFRGARGGRLSPRVVQLLVARLRGALGLSVKATPHALRHSFATHLLANGADLRAIQDLLGHASLSTTQRYTAVETRQLMDIYRRAHPRSGG</sequence>
<feature type="active site" evidence="9">
    <location>
        <position position="174"/>
    </location>
</feature>
<dbReference type="Gene3D" id="1.10.443.10">
    <property type="entry name" value="Intergrase catalytic core"/>
    <property type="match status" value="1"/>
</dbReference>
<dbReference type="InterPro" id="IPR013762">
    <property type="entry name" value="Integrase-like_cat_sf"/>
</dbReference>
<dbReference type="AlphaFoldDB" id="A0A9J6PFW2"/>
<dbReference type="PANTHER" id="PTHR30349">
    <property type="entry name" value="PHAGE INTEGRASE-RELATED"/>
    <property type="match status" value="1"/>
</dbReference>
<feature type="active site" evidence="9">
    <location>
        <position position="270"/>
    </location>
</feature>
<proteinExistence type="inferred from homology"/>
<dbReference type="PROSITE" id="PS51900">
    <property type="entry name" value="CB"/>
    <property type="match status" value="1"/>
</dbReference>
<dbReference type="Proteomes" id="UP001055804">
    <property type="component" value="Unassembled WGS sequence"/>
</dbReference>
<evidence type="ECO:0000259" key="11">
    <source>
        <dbReference type="PROSITE" id="PS51900"/>
    </source>
</evidence>
<dbReference type="GO" id="GO:0006313">
    <property type="term" value="P:DNA transposition"/>
    <property type="evidence" value="ECO:0007669"/>
    <property type="project" value="UniProtKB-UniRule"/>
</dbReference>
<evidence type="ECO:0000256" key="8">
    <source>
        <dbReference type="ARBA" id="ARBA00023306"/>
    </source>
</evidence>
<evidence type="ECO:0000313" key="12">
    <source>
        <dbReference type="EMBL" id="MCP1336691.1"/>
    </source>
</evidence>
<evidence type="ECO:0000313" key="13">
    <source>
        <dbReference type="Proteomes" id="UP001055804"/>
    </source>
</evidence>
<dbReference type="SUPFAM" id="SSF56349">
    <property type="entry name" value="DNA breaking-rejoining enzymes"/>
    <property type="match status" value="1"/>
</dbReference>
<dbReference type="SUPFAM" id="SSF47823">
    <property type="entry name" value="lambda integrase-like, N-terminal domain"/>
    <property type="match status" value="1"/>
</dbReference>
<keyword evidence="6 9" id="KW-0238">DNA-binding</keyword>
<keyword evidence="3 9" id="KW-0132">Cell division</keyword>
<dbReference type="GO" id="GO:0007059">
    <property type="term" value="P:chromosome segregation"/>
    <property type="evidence" value="ECO:0007669"/>
    <property type="project" value="UniProtKB-UniRule"/>
</dbReference>
<dbReference type="EMBL" id="JAMZFT010000002">
    <property type="protein sequence ID" value="MCP1336691.1"/>
    <property type="molecule type" value="Genomic_DNA"/>
</dbReference>
<feature type="active site" evidence="9">
    <location>
        <position position="296"/>
    </location>
</feature>
<dbReference type="GO" id="GO:0051301">
    <property type="term" value="P:cell division"/>
    <property type="evidence" value="ECO:0007669"/>
    <property type="project" value="UniProtKB-KW"/>
</dbReference>
<organism evidence="12 13">
    <name type="scientific">Futiania mangrovi</name>
    <dbReference type="NCBI Taxonomy" id="2959716"/>
    <lineage>
        <taxon>Bacteria</taxon>
        <taxon>Pseudomonadati</taxon>
        <taxon>Pseudomonadota</taxon>
        <taxon>Alphaproteobacteria</taxon>
        <taxon>Futianiales</taxon>
        <taxon>Futianiaceae</taxon>
        <taxon>Futiania</taxon>
    </lineage>
</organism>
<keyword evidence="13" id="KW-1185">Reference proteome</keyword>
<dbReference type="InterPro" id="IPR002104">
    <property type="entry name" value="Integrase_catalytic"/>
</dbReference>
<feature type="active site" description="O-(3'-phospho-DNA)-tyrosine intermediate" evidence="9">
    <location>
        <position position="305"/>
    </location>
</feature>
<dbReference type="InterPro" id="IPR023009">
    <property type="entry name" value="Tyrosine_recombinase_XerC/XerD"/>
</dbReference>
<dbReference type="PROSITE" id="PS51898">
    <property type="entry name" value="TYR_RECOMBINASE"/>
    <property type="match status" value="1"/>
</dbReference>
<evidence type="ECO:0000256" key="9">
    <source>
        <dbReference type="HAMAP-Rule" id="MF_01808"/>
    </source>
</evidence>
<evidence type="ECO:0000256" key="5">
    <source>
        <dbReference type="ARBA" id="ARBA00022908"/>
    </source>
</evidence>
<feature type="active site" evidence="9">
    <location>
        <position position="273"/>
    </location>
</feature>
<dbReference type="GO" id="GO:0005737">
    <property type="term" value="C:cytoplasm"/>
    <property type="evidence" value="ECO:0007669"/>
    <property type="project" value="UniProtKB-SubCell"/>
</dbReference>
<name>A0A9J6PFW2_9PROT</name>
<dbReference type="InterPro" id="IPR010998">
    <property type="entry name" value="Integrase_recombinase_N"/>
</dbReference>
<dbReference type="GO" id="GO:0009037">
    <property type="term" value="F:tyrosine-based site-specific recombinase activity"/>
    <property type="evidence" value="ECO:0007669"/>
    <property type="project" value="UniProtKB-UniRule"/>
</dbReference>
<keyword evidence="8 9" id="KW-0131">Cell cycle</keyword>
<dbReference type="Gene3D" id="1.10.150.130">
    <property type="match status" value="1"/>
</dbReference>
<feature type="domain" description="Tyr recombinase" evidence="10">
    <location>
        <begin position="131"/>
        <end position="318"/>
    </location>
</feature>
<comment type="caution">
    <text evidence="12">The sequence shown here is derived from an EMBL/GenBank/DDBJ whole genome shotgun (WGS) entry which is preliminary data.</text>
</comment>
<dbReference type="InterPro" id="IPR050090">
    <property type="entry name" value="Tyrosine_recombinase_XerCD"/>
</dbReference>
<evidence type="ECO:0000256" key="6">
    <source>
        <dbReference type="ARBA" id="ARBA00023125"/>
    </source>
</evidence>
<comment type="similarity">
    <text evidence="9">Belongs to the 'phage' integrase family. XerC subfamily.</text>
</comment>
<keyword evidence="5 9" id="KW-0229">DNA integration</keyword>
<dbReference type="PANTHER" id="PTHR30349:SF90">
    <property type="entry name" value="TYROSINE RECOMBINASE XERD"/>
    <property type="match status" value="1"/>
</dbReference>
<dbReference type="InterPro" id="IPR044068">
    <property type="entry name" value="CB"/>
</dbReference>
<comment type="function">
    <text evidence="9">Site-specific tyrosine recombinase, which acts by catalyzing the cutting and rejoining of the recombining DNA molecules. The XerC-XerD complex is essential to convert dimers of the bacterial chromosome into monomers to permit their segregation at cell division. It also contributes to the segregational stability of plasmids.</text>
</comment>
<accession>A0A9J6PFW2</accession>
<keyword evidence="7 9" id="KW-0233">DNA recombination</keyword>
<feature type="active site" evidence="9">
    <location>
        <position position="202"/>
    </location>
</feature>